<gene>
    <name evidence="2" type="ORF">GPM918_LOCUS24379</name>
    <name evidence="3" type="ORF">SRO942_LOCUS24379</name>
</gene>
<organism evidence="2 4">
    <name type="scientific">Didymodactylos carnosus</name>
    <dbReference type="NCBI Taxonomy" id="1234261"/>
    <lineage>
        <taxon>Eukaryota</taxon>
        <taxon>Metazoa</taxon>
        <taxon>Spiralia</taxon>
        <taxon>Gnathifera</taxon>
        <taxon>Rotifera</taxon>
        <taxon>Eurotatoria</taxon>
        <taxon>Bdelloidea</taxon>
        <taxon>Philodinida</taxon>
        <taxon>Philodinidae</taxon>
        <taxon>Didymodactylos</taxon>
    </lineage>
</organism>
<reference evidence="2" key="1">
    <citation type="submission" date="2021-02" db="EMBL/GenBank/DDBJ databases">
        <authorList>
            <person name="Nowell W R."/>
        </authorList>
    </citation>
    <scope>NUCLEOTIDE SEQUENCE</scope>
</reference>
<accession>A0A814XID4</accession>
<sequence>MNWRAAVLLFIKTVSLTLIETADAVEKDHWNNNNDKKEELRQLNVHNDDAKDLQSLSDDDYYYDSSVIPIVRRRRGIGGVGVGTLNGLARKPVEPLKTGVRKVKKPANIY</sequence>
<keyword evidence="4" id="KW-1185">Reference proteome</keyword>
<dbReference type="EMBL" id="CAJNOQ010009061">
    <property type="protein sequence ID" value="CAF1214453.1"/>
    <property type="molecule type" value="Genomic_DNA"/>
</dbReference>
<evidence type="ECO:0000313" key="2">
    <source>
        <dbReference type="EMBL" id="CAF1214453.1"/>
    </source>
</evidence>
<evidence type="ECO:0008006" key="5">
    <source>
        <dbReference type="Google" id="ProtNLM"/>
    </source>
</evidence>
<evidence type="ECO:0000256" key="1">
    <source>
        <dbReference type="SAM" id="SignalP"/>
    </source>
</evidence>
<name>A0A814XID4_9BILA</name>
<evidence type="ECO:0000313" key="4">
    <source>
        <dbReference type="Proteomes" id="UP000663829"/>
    </source>
</evidence>
<dbReference type="AlphaFoldDB" id="A0A814XID4"/>
<feature type="chain" id="PRO_5036226536" description="Secreted protein" evidence="1">
    <location>
        <begin position="25"/>
        <end position="110"/>
    </location>
</feature>
<feature type="signal peptide" evidence="1">
    <location>
        <begin position="1"/>
        <end position="24"/>
    </location>
</feature>
<comment type="caution">
    <text evidence="2">The sequence shown here is derived from an EMBL/GenBank/DDBJ whole genome shotgun (WGS) entry which is preliminary data.</text>
</comment>
<keyword evidence="1" id="KW-0732">Signal</keyword>
<evidence type="ECO:0000313" key="3">
    <source>
        <dbReference type="EMBL" id="CAF3978328.1"/>
    </source>
</evidence>
<proteinExistence type="predicted"/>
<dbReference type="Proteomes" id="UP000681722">
    <property type="component" value="Unassembled WGS sequence"/>
</dbReference>
<protein>
    <recommendedName>
        <fullName evidence="5">Secreted protein</fullName>
    </recommendedName>
</protein>
<dbReference type="EMBL" id="CAJOBC010009063">
    <property type="protein sequence ID" value="CAF3978328.1"/>
    <property type="molecule type" value="Genomic_DNA"/>
</dbReference>
<dbReference type="Proteomes" id="UP000663829">
    <property type="component" value="Unassembled WGS sequence"/>
</dbReference>